<organism evidence="1">
    <name type="scientific">Arundo donax</name>
    <name type="common">Giant reed</name>
    <name type="synonym">Donax arundinaceus</name>
    <dbReference type="NCBI Taxonomy" id="35708"/>
    <lineage>
        <taxon>Eukaryota</taxon>
        <taxon>Viridiplantae</taxon>
        <taxon>Streptophyta</taxon>
        <taxon>Embryophyta</taxon>
        <taxon>Tracheophyta</taxon>
        <taxon>Spermatophyta</taxon>
        <taxon>Magnoliopsida</taxon>
        <taxon>Liliopsida</taxon>
        <taxon>Poales</taxon>
        <taxon>Poaceae</taxon>
        <taxon>PACMAD clade</taxon>
        <taxon>Arundinoideae</taxon>
        <taxon>Arundineae</taxon>
        <taxon>Arundo</taxon>
    </lineage>
</organism>
<sequence length="204" mass="23238">MDEWDARPDAISSDDLDAYLEWLRKKVVLAEEGNRKVSDEIAAAEETTANNMIQLDVDIEALESSLSKLDSEGLNHFEESPIVGLSDWTDSCRSQSIVDKDYTYEVLQLDYQIRKSEMDLKLLQNLQRVEAMCQLESMLLPSLGKVLDFKDNCLRVFLKASILTSDCVVYGQKMDCVVDQLISDHELLIEVDENMEPKKVQVIL</sequence>
<name>A0A0A9G9P7_ARUDO</name>
<dbReference type="AlphaFoldDB" id="A0A0A9G9P7"/>
<accession>A0A0A9G9P7</accession>
<reference evidence="1" key="1">
    <citation type="submission" date="2014-09" db="EMBL/GenBank/DDBJ databases">
        <authorList>
            <person name="Magalhaes I.L.F."/>
            <person name="Oliveira U."/>
            <person name="Santos F.R."/>
            <person name="Vidigal T.H.D.A."/>
            <person name="Brescovit A.D."/>
            <person name="Santos A.J."/>
        </authorList>
    </citation>
    <scope>NUCLEOTIDE SEQUENCE</scope>
    <source>
        <tissue evidence="1">Shoot tissue taken approximately 20 cm above the soil surface</tissue>
    </source>
</reference>
<evidence type="ECO:0000313" key="1">
    <source>
        <dbReference type="EMBL" id="JAE20144.1"/>
    </source>
</evidence>
<proteinExistence type="predicted"/>
<protein>
    <submittedName>
        <fullName evidence="1">Uncharacterized protein</fullName>
    </submittedName>
</protein>
<dbReference type="EMBL" id="GBRH01177752">
    <property type="protein sequence ID" value="JAE20144.1"/>
    <property type="molecule type" value="Transcribed_RNA"/>
</dbReference>
<dbReference type="PANTHER" id="PTHR36037:SF1">
    <property type="entry name" value="RNA-DIRECTED DNA POLYMERASE (REVERSE TRANSCRIPTASE)-RELATED FAMILY PROTEIN"/>
    <property type="match status" value="1"/>
</dbReference>
<reference evidence="1" key="2">
    <citation type="journal article" date="2015" name="Data Brief">
        <title>Shoot transcriptome of the giant reed, Arundo donax.</title>
        <authorList>
            <person name="Barrero R.A."/>
            <person name="Guerrero F.D."/>
            <person name="Moolhuijzen P."/>
            <person name="Goolsby J.A."/>
            <person name="Tidwell J."/>
            <person name="Bellgard S.E."/>
            <person name="Bellgard M.I."/>
        </authorList>
    </citation>
    <scope>NUCLEOTIDE SEQUENCE</scope>
    <source>
        <tissue evidence="1">Shoot tissue taken approximately 20 cm above the soil surface</tissue>
    </source>
</reference>
<dbReference type="PANTHER" id="PTHR36037">
    <property type="entry name" value="RNA-DIRECTED DNA POLYMERASE (REVERSE TRANSCRIPTASE)-RELATED FAMILY PROTEIN"/>
    <property type="match status" value="1"/>
</dbReference>